<reference evidence="2 3" key="1">
    <citation type="submission" date="2019-03" db="EMBL/GenBank/DDBJ databases">
        <title>Genomic Encyclopedia of Type Strains, Phase IV (KMG-IV): sequencing the most valuable type-strain genomes for metagenomic binning, comparative biology and taxonomic classification.</title>
        <authorList>
            <person name="Goeker M."/>
        </authorList>
    </citation>
    <scope>NUCLEOTIDE SEQUENCE [LARGE SCALE GENOMIC DNA]</scope>
    <source>
        <strain evidence="2 3">DSM 25964</strain>
    </source>
</reference>
<dbReference type="Pfam" id="PF12841">
    <property type="entry name" value="YvrJ"/>
    <property type="match status" value="1"/>
</dbReference>
<evidence type="ECO:0000313" key="3">
    <source>
        <dbReference type="Proteomes" id="UP000295066"/>
    </source>
</evidence>
<feature type="transmembrane region" description="Helical" evidence="1">
    <location>
        <begin position="6"/>
        <end position="23"/>
    </location>
</feature>
<proteinExistence type="predicted"/>
<keyword evidence="3" id="KW-1185">Reference proteome</keyword>
<gene>
    <name evidence="2" type="ORF">C8D99_1388</name>
</gene>
<organism evidence="2 3">
    <name type="scientific">Aminivibrio pyruvatiphilus</name>
    <dbReference type="NCBI Taxonomy" id="1005740"/>
    <lineage>
        <taxon>Bacteria</taxon>
        <taxon>Thermotogati</taxon>
        <taxon>Synergistota</taxon>
        <taxon>Synergistia</taxon>
        <taxon>Synergistales</taxon>
        <taxon>Aminobacteriaceae</taxon>
        <taxon>Aminivibrio</taxon>
    </lineage>
</organism>
<dbReference type="Proteomes" id="UP000295066">
    <property type="component" value="Unassembled WGS sequence"/>
</dbReference>
<accession>A0A4R8LZ36</accession>
<keyword evidence="1" id="KW-1133">Transmembrane helix</keyword>
<protein>
    <submittedName>
        <fullName evidence="2">YvrJ-like protein</fullName>
    </submittedName>
</protein>
<keyword evidence="1" id="KW-0812">Transmembrane</keyword>
<dbReference type="InterPro" id="IPR024419">
    <property type="entry name" value="YvrJ"/>
</dbReference>
<name>A0A4R8LZ36_9BACT</name>
<dbReference type="EMBL" id="SORI01000038">
    <property type="protein sequence ID" value="TDY52109.1"/>
    <property type="molecule type" value="Genomic_DNA"/>
</dbReference>
<dbReference type="AlphaFoldDB" id="A0A4R8LZ36"/>
<evidence type="ECO:0000256" key="1">
    <source>
        <dbReference type="SAM" id="Phobius"/>
    </source>
</evidence>
<dbReference type="RefSeq" id="WP_133959256.1">
    <property type="nucleotide sequence ID" value="NZ_SORI01000038.1"/>
</dbReference>
<comment type="caution">
    <text evidence="2">The sequence shown here is derived from an EMBL/GenBank/DDBJ whole genome shotgun (WGS) entry which is preliminary data.</text>
</comment>
<keyword evidence="1" id="KW-0472">Membrane</keyword>
<evidence type="ECO:0000313" key="2">
    <source>
        <dbReference type="EMBL" id="TDY52109.1"/>
    </source>
</evidence>
<sequence>MEDFMSTVVQNGFSVAVAAFLLVRMERRLEELSLAIRDLHAAIVSGRTLSS</sequence>